<organism evidence="2 3">
    <name type="scientific">Fomitopsis schrenkii</name>
    <name type="common">Brown rot fungus</name>
    <dbReference type="NCBI Taxonomy" id="2126942"/>
    <lineage>
        <taxon>Eukaryota</taxon>
        <taxon>Fungi</taxon>
        <taxon>Dikarya</taxon>
        <taxon>Basidiomycota</taxon>
        <taxon>Agaricomycotina</taxon>
        <taxon>Agaricomycetes</taxon>
        <taxon>Polyporales</taxon>
        <taxon>Fomitopsis</taxon>
    </lineage>
</organism>
<dbReference type="OrthoDB" id="2507450at2759"/>
<dbReference type="InParanoid" id="S8F2X4"/>
<proteinExistence type="predicted"/>
<sequence>MFSKAILALPLLGLVQARPFLHDNALEAWVKFSARDDSTCAVVTQTITVDETVSISATANNAAAATSTAATTTAAGATASSTASTSQIGDFGKCTVPQIEFGVGFDNRKETSFQPVDQTSYDHGSAQNIDIITQFMCDQLVNFCGADAVAKQTCATAKAAADTVTAKTGGQADAFNAVFGITTDFASIAPVSDQGVTQQISATTSAAAVATSNVAVATGADSSDCAAQTVTVTVDPTDSATATATASATSNVAVASSAGDTASAAAASSTASASSIGDFGSCTVPQIEFGVGFDNRKETSFQPVDQTSYNHGSAQNIDIITQFICDTLTNTCNADALAKQTCATAKAAADTVTAKTGGQADAFNAVFGITTDFASIAPVSDTGVTQSVDATTAAATATSAAVVASSAGAAATATAAAATSSSAAATATASSSSNNSGSSSSVGNFGKCSVPEIIFAAGLDGRTETAFEPKDLTSYNHGSADAIGVITGFICQQLSSACGADATAQATCQTATAAANAATAKTGAQADAFNAAFGVQTDFANVAVVSDQGVTQAAAARRALETAGLL</sequence>
<dbReference type="STRING" id="743788.S8F2X4"/>
<accession>S8F2X4</accession>
<evidence type="ECO:0000256" key="1">
    <source>
        <dbReference type="SAM" id="SignalP"/>
    </source>
</evidence>
<feature type="signal peptide" evidence="1">
    <location>
        <begin position="1"/>
        <end position="17"/>
    </location>
</feature>
<name>S8F2X4_FOMSC</name>
<protein>
    <submittedName>
        <fullName evidence="2">Uncharacterized protein</fullName>
    </submittedName>
</protein>
<feature type="chain" id="PRO_5004563413" evidence="1">
    <location>
        <begin position="18"/>
        <end position="566"/>
    </location>
</feature>
<keyword evidence="1" id="KW-0732">Signal</keyword>
<evidence type="ECO:0000313" key="2">
    <source>
        <dbReference type="EMBL" id="EPS96140.1"/>
    </source>
</evidence>
<keyword evidence="3" id="KW-1185">Reference proteome</keyword>
<dbReference type="Proteomes" id="UP000015241">
    <property type="component" value="Unassembled WGS sequence"/>
</dbReference>
<dbReference type="AlphaFoldDB" id="S8F2X4"/>
<evidence type="ECO:0000313" key="3">
    <source>
        <dbReference type="Proteomes" id="UP000015241"/>
    </source>
</evidence>
<dbReference type="EMBL" id="KE504193">
    <property type="protein sequence ID" value="EPS96140.1"/>
    <property type="molecule type" value="Genomic_DNA"/>
</dbReference>
<dbReference type="HOGENOM" id="CLU_481492_0_0_1"/>
<gene>
    <name evidence="2" type="ORF">FOMPIDRAFT_1025499</name>
</gene>
<dbReference type="eggNOG" id="ENOG502R6AN">
    <property type="taxonomic scope" value="Eukaryota"/>
</dbReference>
<reference evidence="2 3" key="1">
    <citation type="journal article" date="2012" name="Science">
        <title>The Paleozoic origin of enzymatic lignin decomposition reconstructed from 31 fungal genomes.</title>
        <authorList>
            <person name="Floudas D."/>
            <person name="Binder M."/>
            <person name="Riley R."/>
            <person name="Barry K."/>
            <person name="Blanchette R.A."/>
            <person name="Henrissat B."/>
            <person name="Martinez A.T."/>
            <person name="Otillar R."/>
            <person name="Spatafora J.W."/>
            <person name="Yadav J.S."/>
            <person name="Aerts A."/>
            <person name="Benoit I."/>
            <person name="Boyd A."/>
            <person name="Carlson A."/>
            <person name="Copeland A."/>
            <person name="Coutinho P.M."/>
            <person name="de Vries R.P."/>
            <person name="Ferreira P."/>
            <person name="Findley K."/>
            <person name="Foster B."/>
            <person name="Gaskell J."/>
            <person name="Glotzer D."/>
            <person name="Gorecki P."/>
            <person name="Heitman J."/>
            <person name="Hesse C."/>
            <person name="Hori C."/>
            <person name="Igarashi K."/>
            <person name="Jurgens J.A."/>
            <person name="Kallen N."/>
            <person name="Kersten P."/>
            <person name="Kohler A."/>
            <person name="Kuees U."/>
            <person name="Kumar T.K.A."/>
            <person name="Kuo A."/>
            <person name="LaButti K."/>
            <person name="Larrondo L.F."/>
            <person name="Lindquist E."/>
            <person name="Ling A."/>
            <person name="Lombard V."/>
            <person name="Lucas S."/>
            <person name="Lundell T."/>
            <person name="Martin R."/>
            <person name="McLaughlin D.J."/>
            <person name="Morgenstern I."/>
            <person name="Morin E."/>
            <person name="Murat C."/>
            <person name="Nagy L.G."/>
            <person name="Nolan M."/>
            <person name="Ohm R.A."/>
            <person name="Patyshakuliyeva A."/>
            <person name="Rokas A."/>
            <person name="Ruiz-Duenas F.J."/>
            <person name="Sabat G."/>
            <person name="Salamov A."/>
            <person name="Samejima M."/>
            <person name="Schmutz J."/>
            <person name="Slot J.C."/>
            <person name="St John F."/>
            <person name="Stenlid J."/>
            <person name="Sun H."/>
            <person name="Sun S."/>
            <person name="Syed K."/>
            <person name="Tsang A."/>
            <person name="Wiebenga A."/>
            <person name="Young D."/>
            <person name="Pisabarro A."/>
            <person name="Eastwood D.C."/>
            <person name="Martin F."/>
            <person name="Cullen D."/>
            <person name="Grigoriev I.V."/>
            <person name="Hibbett D.S."/>
        </authorList>
    </citation>
    <scope>NUCLEOTIDE SEQUENCE</scope>
    <source>
        <strain evidence="3">FP-58527</strain>
    </source>
</reference>